<evidence type="ECO:0000313" key="3">
    <source>
        <dbReference type="Proteomes" id="UP001291623"/>
    </source>
</evidence>
<proteinExistence type="predicted"/>
<dbReference type="AlphaFoldDB" id="A0AAE1V6H7"/>
<evidence type="ECO:0000313" key="2">
    <source>
        <dbReference type="EMBL" id="KAK4357262.1"/>
    </source>
</evidence>
<accession>A0AAE1V6H7</accession>
<dbReference type="EMBL" id="JAVYJV010000012">
    <property type="protein sequence ID" value="KAK4357262.1"/>
    <property type="molecule type" value="Genomic_DNA"/>
</dbReference>
<evidence type="ECO:0000256" key="1">
    <source>
        <dbReference type="SAM" id="MobiDB-lite"/>
    </source>
</evidence>
<name>A0AAE1V6H7_9SOLA</name>
<feature type="compositionally biased region" description="Basic and acidic residues" evidence="1">
    <location>
        <begin position="93"/>
        <end position="112"/>
    </location>
</feature>
<protein>
    <submittedName>
        <fullName evidence="2">Uncharacterized protein</fullName>
    </submittedName>
</protein>
<feature type="region of interest" description="Disordered" evidence="1">
    <location>
        <begin position="87"/>
        <end position="112"/>
    </location>
</feature>
<keyword evidence="3" id="KW-1185">Reference proteome</keyword>
<organism evidence="2 3">
    <name type="scientific">Anisodus tanguticus</name>
    <dbReference type="NCBI Taxonomy" id="243964"/>
    <lineage>
        <taxon>Eukaryota</taxon>
        <taxon>Viridiplantae</taxon>
        <taxon>Streptophyta</taxon>
        <taxon>Embryophyta</taxon>
        <taxon>Tracheophyta</taxon>
        <taxon>Spermatophyta</taxon>
        <taxon>Magnoliopsida</taxon>
        <taxon>eudicotyledons</taxon>
        <taxon>Gunneridae</taxon>
        <taxon>Pentapetalae</taxon>
        <taxon>asterids</taxon>
        <taxon>lamiids</taxon>
        <taxon>Solanales</taxon>
        <taxon>Solanaceae</taxon>
        <taxon>Solanoideae</taxon>
        <taxon>Hyoscyameae</taxon>
        <taxon>Anisodus</taxon>
    </lineage>
</organism>
<comment type="caution">
    <text evidence="2">The sequence shown here is derived from an EMBL/GenBank/DDBJ whole genome shotgun (WGS) entry which is preliminary data.</text>
</comment>
<reference evidence="2" key="1">
    <citation type="submission" date="2023-12" db="EMBL/GenBank/DDBJ databases">
        <title>Genome assembly of Anisodus tanguticus.</title>
        <authorList>
            <person name="Wang Y.-J."/>
        </authorList>
    </citation>
    <scope>NUCLEOTIDE SEQUENCE</scope>
    <source>
        <strain evidence="2">KB-2021</strain>
        <tissue evidence="2">Leaf</tissue>
    </source>
</reference>
<sequence length="112" mass="13050">MEEHPPSNYQIHQTQQIKINSLTQRIFHISKTKTWKSTKPQTNPEFLCRCFGVQDGKSIKVESKATTNRGRPAIDKIRDNRMVLLKSSHTTKKREESKTIKKNTELNNRADE</sequence>
<dbReference type="Proteomes" id="UP001291623">
    <property type="component" value="Unassembled WGS sequence"/>
</dbReference>
<gene>
    <name evidence="2" type="ORF">RND71_022872</name>
</gene>